<gene>
    <name evidence="1" type="ORF">HHS34_005370</name>
</gene>
<protein>
    <submittedName>
        <fullName evidence="1">Uncharacterized protein</fullName>
    </submittedName>
</protein>
<evidence type="ECO:0000313" key="1">
    <source>
        <dbReference type="EMBL" id="XRI74622.1"/>
    </source>
</evidence>
<reference evidence="1 2" key="1">
    <citation type="journal article" date="2021" name="ISME J.">
        <title>Genomic evolution of the class Acidithiobacillia: deep-branching Proteobacteria living in extreme acidic conditions.</title>
        <authorList>
            <person name="Moya-Beltran A."/>
            <person name="Beard S."/>
            <person name="Rojas-Villalobos C."/>
            <person name="Issotta F."/>
            <person name="Gallardo Y."/>
            <person name="Ulloa R."/>
            <person name="Giaveno A."/>
            <person name="Degli Esposti M."/>
            <person name="Johnson D.B."/>
            <person name="Quatrini R."/>
        </authorList>
    </citation>
    <scope>NUCLEOTIDE SEQUENCE [LARGE SCALE GENOMIC DNA]</scope>
    <source>
        <strain evidence="1 2">GG1-14</strain>
    </source>
</reference>
<dbReference type="EMBL" id="CP127526">
    <property type="protein sequence ID" value="XRI74622.1"/>
    <property type="molecule type" value="Genomic_DNA"/>
</dbReference>
<proteinExistence type="predicted"/>
<keyword evidence="2" id="KW-1185">Reference proteome</keyword>
<name>A0ACD5HI15_9PROT</name>
<organism evidence="1 2">
    <name type="scientific">Acidithiobacillus montserratensis</name>
    <dbReference type="NCBI Taxonomy" id="2729135"/>
    <lineage>
        <taxon>Bacteria</taxon>
        <taxon>Pseudomonadati</taxon>
        <taxon>Pseudomonadota</taxon>
        <taxon>Acidithiobacillia</taxon>
        <taxon>Acidithiobacillales</taxon>
        <taxon>Acidithiobacillaceae</taxon>
        <taxon>Acidithiobacillus</taxon>
    </lineage>
</organism>
<sequence length="154" mass="17613">MITVYRDGSPLQFNGFRDYFCAAKQGDEIYDDVDYLRFLEPLVVEAVLKTQIRLRIPNGLKANFTDRGSRVGSNKWYLHPTTKEECANKRLDVRARNIRAGVFAPSFIKEQKEKNRKITTEITFELVSAINAILDKHYPQEATNGESSPTKLAL</sequence>
<evidence type="ECO:0000313" key="2">
    <source>
        <dbReference type="Proteomes" id="UP001195965"/>
    </source>
</evidence>
<dbReference type="Proteomes" id="UP001195965">
    <property type="component" value="Chromosome"/>
</dbReference>
<accession>A0ACD5HI15</accession>